<dbReference type="ProteomicsDB" id="337302"/>
<dbReference type="GeneTree" id="ENSGT00950000182805"/>
<dbReference type="Pfam" id="PF03952">
    <property type="entry name" value="Enolase_N"/>
    <property type="match status" value="1"/>
</dbReference>
<proteinExistence type="evidence at protein level"/>
<evidence type="ECO:0000313" key="2">
    <source>
        <dbReference type="Ensembl" id="ENSMUSP00000144854.2"/>
    </source>
</evidence>
<dbReference type="InterPro" id="IPR029017">
    <property type="entry name" value="Enolase-like_N"/>
</dbReference>
<gene>
    <name evidence="2 3" type="primary">Eno2</name>
</gene>
<protein>
    <submittedName>
        <fullName evidence="2">Enolase 2, gamma neuronal</fullName>
    </submittedName>
</protein>
<dbReference type="Ensembl" id="ENSMUST00000138770.8">
    <property type="protein sequence ID" value="ENSMUSP00000144854.2"/>
    <property type="gene ID" value="ENSMUSG00000004267.17"/>
</dbReference>
<name>A0A0N4SUW8_MOUSE</name>
<evidence type="ECO:0007829" key="5">
    <source>
        <dbReference type="ProteomicsDB" id="A0A0N4SUW8"/>
    </source>
</evidence>
<sequence length="37" mass="4127">MSIEKIWAREILDSRGNPTVEVDLYTAKGDGQSMDCP</sequence>
<dbReference type="Bgee" id="ENSMUSG00000004267">
    <property type="expression patterns" value="Expressed in motor neuron and 209 other cell types or tissues"/>
</dbReference>
<dbReference type="SUPFAM" id="SSF54826">
    <property type="entry name" value="Enolase N-terminal domain-like"/>
    <property type="match status" value="1"/>
</dbReference>
<accession>A0A0N4SUW8</accession>
<dbReference type="Ensembl" id="ENSMUST00000151214.8">
    <property type="protein sequence ID" value="ENSMUSP00000145131.2"/>
    <property type="gene ID" value="ENSMUSG00000004267.17"/>
</dbReference>
<dbReference type="InterPro" id="IPR020811">
    <property type="entry name" value="Enolase_N"/>
</dbReference>
<dbReference type="VEuPathDB" id="HostDB:ENSMUSG00000004267"/>
<dbReference type="AlphaFoldDB" id="A0A0N4SUW8"/>
<evidence type="ECO:0000313" key="3">
    <source>
        <dbReference type="MGI" id="MGI:95394"/>
    </source>
</evidence>
<feature type="domain" description="Enolase N-terminal" evidence="1">
    <location>
        <begin position="3"/>
        <end position="31"/>
    </location>
</feature>
<dbReference type="Antibodypedia" id="3514">
    <property type="antibodies" value="2194 antibodies from 54 providers"/>
</dbReference>
<dbReference type="AGR" id="MGI:95394"/>
<keyword evidence="4" id="KW-1185">Reference proteome</keyword>
<reference evidence="2 4" key="1">
    <citation type="journal article" date="2009" name="PLoS Biol.">
        <title>Lineage-specific biology revealed by a finished genome assembly of the mouse.</title>
        <authorList>
            <consortium name="Mouse Genome Sequencing Consortium"/>
            <person name="Church D.M."/>
            <person name="Goodstadt L."/>
            <person name="Hillier L.W."/>
            <person name="Zody M.C."/>
            <person name="Goldstein S."/>
            <person name="She X."/>
            <person name="Bult C.J."/>
            <person name="Agarwala R."/>
            <person name="Cherry J.L."/>
            <person name="DiCuccio M."/>
            <person name="Hlavina W."/>
            <person name="Kapustin Y."/>
            <person name="Meric P."/>
            <person name="Maglott D."/>
            <person name="Birtle Z."/>
            <person name="Marques A.C."/>
            <person name="Graves T."/>
            <person name="Zhou S."/>
            <person name="Teague B."/>
            <person name="Potamousis K."/>
            <person name="Churas C."/>
            <person name="Place M."/>
            <person name="Herschleb J."/>
            <person name="Runnheim R."/>
            <person name="Forrest D."/>
            <person name="Amos-Landgraf J."/>
            <person name="Schwartz D.C."/>
            <person name="Cheng Z."/>
            <person name="Lindblad-Toh K."/>
            <person name="Eichler E.E."/>
            <person name="Ponting C.P."/>
        </authorList>
    </citation>
    <scope>NUCLEOTIDE SEQUENCE [LARGE SCALE GENOMIC DNA]</scope>
    <source>
        <strain evidence="2 4">C57BL/6J</strain>
    </source>
</reference>
<evidence type="ECO:0000313" key="4">
    <source>
        <dbReference type="Proteomes" id="UP000000589"/>
    </source>
</evidence>
<dbReference type="Gene3D" id="3.30.390.10">
    <property type="entry name" value="Enolase-like, N-terminal domain"/>
    <property type="match status" value="1"/>
</dbReference>
<reference evidence="2" key="2">
    <citation type="journal article" date="2011" name="PLoS Biol.">
        <title>Modernizing reference genome assemblies.</title>
        <authorList>
            <person name="Church D.M."/>
            <person name="Schneider V.A."/>
            <person name="Graves T."/>
            <person name="Auger K."/>
            <person name="Cunningham F."/>
            <person name="Bouk N."/>
            <person name="Chen H.C."/>
            <person name="Agarwala R."/>
            <person name="McLaren W.M."/>
            <person name="Ritchie G.R."/>
            <person name="Albracht D."/>
            <person name="Kremitzki M."/>
            <person name="Rock S."/>
            <person name="Kotkiewicz H."/>
            <person name="Kremitzki C."/>
            <person name="Wollam A."/>
            <person name="Trani L."/>
            <person name="Fulton L."/>
            <person name="Fulton R."/>
            <person name="Matthews L."/>
            <person name="Whitehead S."/>
            <person name="Chow W."/>
            <person name="Torrance J."/>
            <person name="Dunn M."/>
            <person name="Harden G."/>
            <person name="Threadgold G."/>
            <person name="Wood J."/>
            <person name="Collins J."/>
            <person name="Heath P."/>
            <person name="Griffiths G."/>
            <person name="Pelan S."/>
            <person name="Grafham D."/>
            <person name="Eichler E.E."/>
            <person name="Weinstock G."/>
            <person name="Mardis E.R."/>
            <person name="Wilson R.K."/>
            <person name="Howe K."/>
            <person name="Flicek P."/>
            <person name="Hubbard T."/>
        </authorList>
    </citation>
    <scope>NUCLEOTIDE SEQUENCE [LARGE SCALE GENOMIC DNA]</scope>
    <source>
        <strain evidence="2">C57BL/6J</strain>
    </source>
</reference>
<dbReference type="SMR" id="A0A0N4SUW8"/>
<dbReference type="ExpressionAtlas" id="A0A0N4SUW8">
    <property type="expression patterns" value="baseline and differential"/>
</dbReference>
<dbReference type="Proteomes" id="UP000000589">
    <property type="component" value="Chromosome 6"/>
</dbReference>
<organism evidence="2 4">
    <name type="scientific">Mus musculus</name>
    <name type="common">Mouse</name>
    <dbReference type="NCBI Taxonomy" id="10090"/>
    <lineage>
        <taxon>Eukaryota</taxon>
        <taxon>Metazoa</taxon>
        <taxon>Chordata</taxon>
        <taxon>Craniata</taxon>
        <taxon>Vertebrata</taxon>
        <taxon>Euteleostomi</taxon>
        <taxon>Mammalia</taxon>
        <taxon>Eutheria</taxon>
        <taxon>Euarchontoglires</taxon>
        <taxon>Glires</taxon>
        <taxon>Rodentia</taxon>
        <taxon>Myomorpha</taxon>
        <taxon>Muroidea</taxon>
        <taxon>Muridae</taxon>
        <taxon>Murinae</taxon>
        <taxon>Mus</taxon>
        <taxon>Mus</taxon>
    </lineage>
</organism>
<dbReference type="MGI" id="MGI:95394">
    <property type="gene designation" value="Eno2"/>
</dbReference>
<dbReference type="Ensembl" id="ENSMUST00000127274.8">
    <property type="protein sequence ID" value="ENSMUSP00000145216.2"/>
    <property type="gene ID" value="ENSMUSG00000004267.17"/>
</dbReference>
<keyword evidence="5" id="KW-1267">Proteomics identification</keyword>
<reference evidence="2" key="3">
    <citation type="submission" date="2025-05" db="UniProtKB">
        <authorList>
            <consortium name="Ensembl"/>
        </authorList>
    </citation>
    <scope>IDENTIFICATION</scope>
    <source>
        <strain evidence="2">C57BL/6J</strain>
    </source>
</reference>
<evidence type="ECO:0000259" key="1">
    <source>
        <dbReference type="Pfam" id="PF03952"/>
    </source>
</evidence>